<keyword evidence="5" id="KW-1185">Reference proteome</keyword>
<accession>A0ABP4P5D1</accession>
<evidence type="ECO:0008006" key="6">
    <source>
        <dbReference type="Google" id="ProtNLM"/>
    </source>
</evidence>
<comment type="caution">
    <text evidence="4">The sequence shown here is derived from an EMBL/GenBank/DDBJ whole genome shotgun (WGS) entry which is preliminary data.</text>
</comment>
<keyword evidence="2" id="KW-0813">Transport</keyword>
<name>A0ABP4P5D1_9ACTN</name>
<dbReference type="SUPFAM" id="SSF53850">
    <property type="entry name" value="Periplasmic binding protein-like II"/>
    <property type="match status" value="1"/>
</dbReference>
<dbReference type="Pfam" id="PF01547">
    <property type="entry name" value="SBP_bac_1"/>
    <property type="match status" value="1"/>
</dbReference>
<evidence type="ECO:0000256" key="2">
    <source>
        <dbReference type="ARBA" id="ARBA00022448"/>
    </source>
</evidence>
<gene>
    <name evidence="4" type="ORF">GCM10009804_33520</name>
</gene>
<evidence type="ECO:0000256" key="3">
    <source>
        <dbReference type="SAM" id="SignalP"/>
    </source>
</evidence>
<dbReference type="RefSeq" id="WP_344234456.1">
    <property type="nucleotide sequence ID" value="NZ_BAAAPH010000009.1"/>
</dbReference>
<dbReference type="Proteomes" id="UP001501705">
    <property type="component" value="Unassembled WGS sequence"/>
</dbReference>
<keyword evidence="3" id="KW-0732">Signal</keyword>
<comment type="similarity">
    <text evidence="1">Belongs to the bacterial solute-binding protein 1 family.</text>
</comment>
<dbReference type="InterPro" id="IPR050490">
    <property type="entry name" value="Bact_solute-bd_prot1"/>
</dbReference>
<dbReference type="EMBL" id="BAAAPH010000009">
    <property type="protein sequence ID" value="GAA1574120.1"/>
    <property type="molecule type" value="Genomic_DNA"/>
</dbReference>
<protein>
    <recommendedName>
        <fullName evidence="6">Extracellular solute-binding protein</fullName>
    </recommendedName>
</protein>
<reference evidence="5" key="1">
    <citation type="journal article" date="2019" name="Int. J. Syst. Evol. Microbiol.">
        <title>The Global Catalogue of Microorganisms (GCM) 10K type strain sequencing project: providing services to taxonomists for standard genome sequencing and annotation.</title>
        <authorList>
            <consortium name="The Broad Institute Genomics Platform"/>
            <consortium name="The Broad Institute Genome Sequencing Center for Infectious Disease"/>
            <person name="Wu L."/>
            <person name="Ma J."/>
        </authorList>
    </citation>
    <scope>NUCLEOTIDE SEQUENCE [LARGE SCALE GENOMIC DNA]</scope>
    <source>
        <strain evidence="5">JCM 15572</strain>
    </source>
</reference>
<evidence type="ECO:0000256" key="1">
    <source>
        <dbReference type="ARBA" id="ARBA00008520"/>
    </source>
</evidence>
<dbReference type="PANTHER" id="PTHR43649:SF29">
    <property type="entry name" value="OSMOPROTECTIVE COMPOUNDS-BINDING PROTEIN GGTB"/>
    <property type="match status" value="1"/>
</dbReference>
<feature type="chain" id="PRO_5045235633" description="Extracellular solute-binding protein" evidence="3">
    <location>
        <begin position="24"/>
        <end position="444"/>
    </location>
</feature>
<sequence length="444" mass="47578">MRITRLRAVSGALALALGAVGLAGCGGAKDAKSGAAGKLVYWSMWTEGEGQQKAIKAALDSFSAETGIQVDAQWVGREVGKQVIPRLTAGNPPDLVDGGTDLLTSYGSANLQNLTDVYKSEIPGENITVGDSLIKPMLKEVSGTDGPRLAPYSLVGSSVWYNQKVTPELSLHPPKTWAEFIKALDKLKAAGRTPVALDGDIADYDAYWVLWALMRTGGPGTIANAAKDPSGQGFETPAWKRGTEAIQQLIKGGYFPPGFNGTKFPTQQSAWADQTSKTDLILMGSWLPTEATTSLTSQHKDVRKLIEFRSFPFPAISDQDKGTGVVDAGPIGFAVPQKALHKEAADKFIAYFLAKKQLSRIATVAKSMPARTDVTPPPDLAGYAKEFANATAFFGTNDGLYNTMPKWVTDVWQPAVVAFFEGKTDAAGFRADLAKRTADYHKNN</sequence>
<proteinExistence type="inferred from homology"/>
<dbReference type="Gene3D" id="3.40.190.10">
    <property type="entry name" value="Periplasmic binding protein-like II"/>
    <property type="match status" value="2"/>
</dbReference>
<evidence type="ECO:0000313" key="4">
    <source>
        <dbReference type="EMBL" id="GAA1574120.1"/>
    </source>
</evidence>
<dbReference type="InterPro" id="IPR006059">
    <property type="entry name" value="SBP"/>
</dbReference>
<organism evidence="4 5">
    <name type="scientific">Kribbella hippodromi</name>
    <dbReference type="NCBI Taxonomy" id="434347"/>
    <lineage>
        <taxon>Bacteria</taxon>
        <taxon>Bacillati</taxon>
        <taxon>Actinomycetota</taxon>
        <taxon>Actinomycetes</taxon>
        <taxon>Propionibacteriales</taxon>
        <taxon>Kribbellaceae</taxon>
        <taxon>Kribbella</taxon>
    </lineage>
</organism>
<dbReference type="PANTHER" id="PTHR43649">
    <property type="entry name" value="ARABINOSE-BINDING PROTEIN-RELATED"/>
    <property type="match status" value="1"/>
</dbReference>
<evidence type="ECO:0000313" key="5">
    <source>
        <dbReference type="Proteomes" id="UP001501705"/>
    </source>
</evidence>
<dbReference type="PROSITE" id="PS51257">
    <property type="entry name" value="PROKAR_LIPOPROTEIN"/>
    <property type="match status" value="1"/>
</dbReference>
<feature type="signal peptide" evidence="3">
    <location>
        <begin position="1"/>
        <end position="23"/>
    </location>
</feature>